<gene>
    <name evidence="5" type="ORF">NOCA2350090</name>
</gene>
<proteinExistence type="inferred from homology"/>
<dbReference type="SUPFAM" id="SSF53448">
    <property type="entry name" value="Nucleotide-diphospho-sugar transferases"/>
    <property type="match status" value="1"/>
</dbReference>
<name>A0A2P2C3R0_9ZZZZ</name>
<evidence type="ECO:0000256" key="3">
    <source>
        <dbReference type="ARBA" id="ARBA00022741"/>
    </source>
</evidence>
<evidence type="ECO:0000256" key="1">
    <source>
        <dbReference type="ARBA" id="ARBA00022679"/>
    </source>
</evidence>
<dbReference type="GO" id="GO:0005525">
    <property type="term" value="F:GTP binding"/>
    <property type="evidence" value="ECO:0007669"/>
    <property type="project" value="UniProtKB-KW"/>
</dbReference>
<dbReference type="HAMAP" id="MF_02114">
    <property type="entry name" value="CofC"/>
    <property type="match status" value="1"/>
</dbReference>
<dbReference type="NCBIfam" id="TIGR03552">
    <property type="entry name" value="F420_cofC"/>
    <property type="match status" value="1"/>
</dbReference>
<dbReference type="PANTHER" id="PTHR40392:SF1">
    <property type="entry name" value="2-PHOSPHO-L-LACTATE GUANYLYLTRANSFERASE"/>
    <property type="match status" value="1"/>
</dbReference>
<dbReference type="AlphaFoldDB" id="A0A2P2C3R0"/>
<evidence type="ECO:0000256" key="2">
    <source>
        <dbReference type="ARBA" id="ARBA00022695"/>
    </source>
</evidence>
<evidence type="ECO:0000313" key="5">
    <source>
        <dbReference type="EMBL" id="CUR56614.1"/>
    </source>
</evidence>
<reference evidence="5" key="1">
    <citation type="submission" date="2015-08" db="EMBL/GenBank/DDBJ databases">
        <authorList>
            <person name="Babu N.S."/>
            <person name="Beckwith C.J."/>
            <person name="Beseler K.G."/>
            <person name="Brison A."/>
            <person name="Carone J.V."/>
            <person name="Caskin T.P."/>
            <person name="Diamond M."/>
            <person name="Durham M.E."/>
            <person name="Foxe J.M."/>
            <person name="Go M."/>
            <person name="Henderson B.A."/>
            <person name="Jones I.B."/>
            <person name="McGettigan J.A."/>
            <person name="Micheletti S.J."/>
            <person name="Nasrallah M.E."/>
            <person name="Ortiz D."/>
            <person name="Piller C.R."/>
            <person name="Privatt S.R."/>
            <person name="Schneider S.L."/>
            <person name="Sharp S."/>
            <person name="Smith T.C."/>
            <person name="Stanton J.D."/>
            <person name="Ullery H.E."/>
            <person name="Wilson R.J."/>
            <person name="Serrano M.G."/>
            <person name="Buck G."/>
            <person name="Lee V."/>
            <person name="Wang Y."/>
            <person name="Carvalho R."/>
            <person name="Voegtly L."/>
            <person name="Shi R."/>
            <person name="Duckworth R."/>
            <person name="Johnson A."/>
            <person name="Loviza R."/>
            <person name="Walstead R."/>
            <person name="Shah Z."/>
            <person name="Kiflezghi M."/>
            <person name="Wade K."/>
            <person name="Ball S.L."/>
            <person name="Bradley K.W."/>
            <person name="Asai D.J."/>
            <person name="Bowman C.A."/>
            <person name="Russell D.A."/>
            <person name="Pope W.H."/>
            <person name="Jacobs-Sera D."/>
            <person name="Hendrix R.W."/>
            <person name="Hatfull G.F."/>
        </authorList>
    </citation>
    <scope>NUCLEOTIDE SEQUENCE</scope>
</reference>
<dbReference type="EMBL" id="CZKA01000029">
    <property type="protein sequence ID" value="CUR56614.1"/>
    <property type="molecule type" value="Genomic_DNA"/>
</dbReference>
<dbReference type="InterPro" id="IPR029044">
    <property type="entry name" value="Nucleotide-diphossugar_trans"/>
</dbReference>
<accession>A0A2P2C3R0</accession>
<protein>
    <submittedName>
        <fullName evidence="5">2-phospho-L-lactate guanylyltransferase CofC</fullName>
    </submittedName>
</protein>
<keyword evidence="2 5" id="KW-0548">Nucleotidyltransferase</keyword>
<dbReference type="Pfam" id="PF01983">
    <property type="entry name" value="CofC"/>
    <property type="match status" value="1"/>
</dbReference>
<dbReference type="InterPro" id="IPR002835">
    <property type="entry name" value="CofC"/>
</dbReference>
<keyword evidence="3" id="KW-0547">Nucleotide-binding</keyword>
<dbReference type="Gene3D" id="3.90.550.10">
    <property type="entry name" value="Spore Coat Polysaccharide Biosynthesis Protein SpsA, Chain A"/>
    <property type="match status" value="1"/>
</dbReference>
<sequence length="209" mass="21790">MDDARYGFVAVVPIKPPALGKSRLAPLPPVERARLARAFALDTVTAVLGAQRVSGVLAVTDDFRLAAELEVQGCVVLPDAVSEDLNLNLAQAAREVARRWPEAGLVAICGDLPALRSAELDLALALVPAAGAAYVADTVGEGTTIYAARRLDDFIPAFGPGSAARHQRAGARALSGDWPTLRQDVDQLGDLGRALLLGVGVHTRAASGR</sequence>
<dbReference type="PANTHER" id="PTHR40392">
    <property type="entry name" value="2-PHOSPHO-L-LACTATE GUANYLYLTRANSFERASE"/>
    <property type="match status" value="1"/>
</dbReference>
<keyword evidence="4" id="KW-0342">GTP-binding</keyword>
<dbReference type="GO" id="GO:0043814">
    <property type="term" value="F:phospholactate guanylyltransferase activity"/>
    <property type="evidence" value="ECO:0007669"/>
    <property type="project" value="InterPro"/>
</dbReference>
<keyword evidence="1 5" id="KW-0808">Transferase</keyword>
<organism evidence="5">
    <name type="scientific">metagenome</name>
    <dbReference type="NCBI Taxonomy" id="256318"/>
    <lineage>
        <taxon>unclassified sequences</taxon>
        <taxon>metagenomes</taxon>
    </lineage>
</organism>
<evidence type="ECO:0000256" key="4">
    <source>
        <dbReference type="ARBA" id="ARBA00023134"/>
    </source>
</evidence>